<protein>
    <submittedName>
        <fullName evidence="11">DgyrCDS5062</fullName>
    </submittedName>
</protein>
<evidence type="ECO:0000256" key="6">
    <source>
        <dbReference type="ARBA" id="ARBA00023125"/>
    </source>
</evidence>
<feature type="domain" description="C2H2-type" evidence="10">
    <location>
        <begin position="152"/>
        <end position="179"/>
    </location>
</feature>
<evidence type="ECO:0000256" key="7">
    <source>
        <dbReference type="ARBA" id="ARBA00023242"/>
    </source>
</evidence>
<proteinExistence type="inferred from homology"/>
<dbReference type="PROSITE" id="PS50157">
    <property type="entry name" value="ZINC_FINGER_C2H2_2"/>
    <property type="match status" value="4"/>
</dbReference>
<dbReference type="GO" id="GO:0008270">
    <property type="term" value="F:zinc ion binding"/>
    <property type="evidence" value="ECO:0007669"/>
    <property type="project" value="UniProtKB-KW"/>
</dbReference>
<name>A0A7I8VK99_9ANNE</name>
<gene>
    <name evidence="11" type="ORF">DGYR_LOCUS4788</name>
</gene>
<organism evidence="11 12">
    <name type="scientific">Dimorphilus gyrociliatus</name>
    <dbReference type="NCBI Taxonomy" id="2664684"/>
    <lineage>
        <taxon>Eukaryota</taxon>
        <taxon>Metazoa</taxon>
        <taxon>Spiralia</taxon>
        <taxon>Lophotrochozoa</taxon>
        <taxon>Annelida</taxon>
        <taxon>Polychaeta</taxon>
        <taxon>Polychaeta incertae sedis</taxon>
        <taxon>Dinophilidae</taxon>
        <taxon>Dimorphilus</taxon>
    </lineage>
</organism>
<evidence type="ECO:0000256" key="3">
    <source>
        <dbReference type="ARBA" id="ARBA00022737"/>
    </source>
</evidence>
<feature type="domain" description="C2H2-type" evidence="10">
    <location>
        <begin position="180"/>
        <end position="207"/>
    </location>
</feature>
<dbReference type="PROSITE" id="PS00028">
    <property type="entry name" value="ZINC_FINGER_C2H2_1"/>
    <property type="match status" value="3"/>
</dbReference>
<dbReference type="FunFam" id="3.30.160.60:FF:000446">
    <property type="entry name" value="Zinc finger protein"/>
    <property type="match status" value="1"/>
</dbReference>
<keyword evidence="2" id="KW-0479">Metal-binding</keyword>
<comment type="caution">
    <text evidence="11">The sequence shown here is derived from an EMBL/GenBank/DDBJ whole genome shotgun (WGS) entry which is preliminary data.</text>
</comment>
<dbReference type="OrthoDB" id="5428132at2759"/>
<keyword evidence="7" id="KW-0539">Nucleus</keyword>
<dbReference type="Proteomes" id="UP000549394">
    <property type="component" value="Unassembled WGS sequence"/>
</dbReference>
<keyword evidence="5" id="KW-0862">Zinc</keyword>
<evidence type="ECO:0000256" key="5">
    <source>
        <dbReference type="ARBA" id="ARBA00022833"/>
    </source>
</evidence>
<evidence type="ECO:0000313" key="12">
    <source>
        <dbReference type="Proteomes" id="UP000549394"/>
    </source>
</evidence>
<comment type="subcellular location">
    <subcellularLocation>
        <location evidence="1">Nucleus</location>
    </subcellularLocation>
</comment>
<feature type="domain" description="C2H2-type" evidence="10">
    <location>
        <begin position="94"/>
        <end position="116"/>
    </location>
</feature>
<dbReference type="GO" id="GO:0000981">
    <property type="term" value="F:DNA-binding transcription factor activity, RNA polymerase II-specific"/>
    <property type="evidence" value="ECO:0007669"/>
    <property type="project" value="TreeGrafter"/>
</dbReference>
<dbReference type="GO" id="GO:0005634">
    <property type="term" value="C:nucleus"/>
    <property type="evidence" value="ECO:0007669"/>
    <property type="project" value="UniProtKB-SubCell"/>
</dbReference>
<dbReference type="PANTHER" id="PTHR24388">
    <property type="entry name" value="ZINC FINGER PROTEIN"/>
    <property type="match status" value="1"/>
</dbReference>
<dbReference type="InterPro" id="IPR050527">
    <property type="entry name" value="Snail/Krueppel_Znf"/>
</dbReference>
<evidence type="ECO:0000256" key="9">
    <source>
        <dbReference type="PROSITE-ProRule" id="PRU00042"/>
    </source>
</evidence>
<dbReference type="PANTHER" id="PTHR24388:SF54">
    <property type="entry name" value="PROTEIN ESCARGOT"/>
    <property type="match status" value="1"/>
</dbReference>
<dbReference type="InterPro" id="IPR036236">
    <property type="entry name" value="Znf_C2H2_sf"/>
</dbReference>
<dbReference type="GO" id="GO:0000978">
    <property type="term" value="F:RNA polymerase II cis-regulatory region sequence-specific DNA binding"/>
    <property type="evidence" value="ECO:0007669"/>
    <property type="project" value="TreeGrafter"/>
</dbReference>
<dbReference type="FunFam" id="3.30.160.60:FF:000693">
    <property type="entry name" value="Snail family zinc finger 1a"/>
    <property type="match status" value="1"/>
</dbReference>
<dbReference type="SUPFAM" id="SSF57667">
    <property type="entry name" value="beta-beta-alpha zinc fingers"/>
    <property type="match status" value="2"/>
</dbReference>
<comment type="similarity">
    <text evidence="8">Belongs to the snail C2H2-type zinc-finger protein family.</text>
</comment>
<dbReference type="AlphaFoldDB" id="A0A7I8VK99"/>
<keyword evidence="6" id="KW-0238">DNA-binding</keyword>
<accession>A0A7I8VK99</accession>
<evidence type="ECO:0000256" key="1">
    <source>
        <dbReference type="ARBA" id="ARBA00004123"/>
    </source>
</evidence>
<evidence type="ECO:0000256" key="2">
    <source>
        <dbReference type="ARBA" id="ARBA00022723"/>
    </source>
</evidence>
<dbReference type="EMBL" id="CAJFCJ010000006">
    <property type="protein sequence ID" value="CAD5116138.1"/>
    <property type="molecule type" value="Genomic_DNA"/>
</dbReference>
<keyword evidence="4 9" id="KW-0863">Zinc-finger</keyword>
<evidence type="ECO:0000259" key="10">
    <source>
        <dbReference type="PROSITE" id="PS50157"/>
    </source>
</evidence>
<dbReference type="Gene3D" id="3.30.160.60">
    <property type="entry name" value="Classic Zinc Finger"/>
    <property type="match status" value="3"/>
</dbReference>
<reference evidence="11 12" key="1">
    <citation type="submission" date="2020-08" db="EMBL/GenBank/DDBJ databases">
        <authorList>
            <person name="Hejnol A."/>
        </authorList>
    </citation>
    <scope>NUCLEOTIDE SEQUENCE [LARGE SCALE GENOMIC DNA]</scope>
</reference>
<dbReference type="InterPro" id="IPR013087">
    <property type="entry name" value="Znf_C2H2_type"/>
</dbReference>
<evidence type="ECO:0000256" key="4">
    <source>
        <dbReference type="ARBA" id="ARBA00022771"/>
    </source>
</evidence>
<feature type="domain" description="C2H2-type" evidence="10">
    <location>
        <begin position="126"/>
        <end position="149"/>
    </location>
</feature>
<dbReference type="SMART" id="SM00355">
    <property type="entry name" value="ZnF_C2H2"/>
    <property type="match status" value="4"/>
</dbReference>
<evidence type="ECO:0000256" key="8">
    <source>
        <dbReference type="ARBA" id="ARBA00037948"/>
    </source>
</evidence>
<evidence type="ECO:0000313" key="11">
    <source>
        <dbReference type="EMBL" id="CAD5116138.1"/>
    </source>
</evidence>
<dbReference type="Pfam" id="PF00096">
    <property type="entry name" value="zf-C2H2"/>
    <property type="match status" value="3"/>
</dbReference>
<keyword evidence="3" id="KW-0677">Repeat</keyword>
<sequence>MSGGFLIKRILSDERKQQDDEIIDVVSTEENLNDFNMGKENPDYSGIRQEFWSACWNVSRLSLLSYPKLFSNLMYPTALKTIKESSTMQNSTKYPCDGCGKLYVTFNGLSRHKQFHCHAYFGKPEFVCKQCKKTYSSAGALKMHIRTHTLPCKCPFCEKAFSRPWLLQGHIRTHTGEKPFSCNECGRAFADRSNLRAHVKTHSVAKEYACSCLKTFSRMSLLTKHKRGNSCQ</sequence>
<dbReference type="FunFam" id="3.30.160.60:FF:000043">
    <property type="entry name" value="Scratch family zinc finger 2"/>
    <property type="match status" value="1"/>
</dbReference>
<keyword evidence="12" id="KW-1185">Reference proteome</keyword>